<evidence type="ECO:0000313" key="4">
    <source>
        <dbReference type="Proteomes" id="UP000800039"/>
    </source>
</evidence>
<keyword evidence="2" id="KW-0732">Signal</keyword>
<name>A0A9P4GGY5_9PLEO</name>
<dbReference type="Proteomes" id="UP000800039">
    <property type="component" value="Unassembled WGS sequence"/>
</dbReference>
<feature type="transmembrane region" description="Helical" evidence="1">
    <location>
        <begin position="27"/>
        <end position="47"/>
    </location>
</feature>
<keyword evidence="1" id="KW-0472">Membrane</keyword>
<evidence type="ECO:0000256" key="1">
    <source>
        <dbReference type="SAM" id="Phobius"/>
    </source>
</evidence>
<feature type="signal peptide" evidence="2">
    <location>
        <begin position="1"/>
        <end position="17"/>
    </location>
</feature>
<keyword evidence="1" id="KW-0812">Transmembrane</keyword>
<accession>A0A9P4GGY5</accession>
<reference evidence="3" key="1">
    <citation type="submission" date="2020-01" db="EMBL/GenBank/DDBJ databases">
        <authorList>
            <consortium name="DOE Joint Genome Institute"/>
            <person name="Haridas S."/>
            <person name="Albert R."/>
            <person name="Binder M."/>
            <person name="Bloem J."/>
            <person name="Labutti K."/>
            <person name="Salamov A."/>
            <person name="Andreopoulos B."/>
            <person name="Baker S.E."/>
            <person name="Barry K."/>
            <person name="Bills G."/>
            <person name="Bluhm B.H."/>
            <person name="Cannon C."/>
            <person name="Castanera R."/>
            <person name="Culley D.E."/>
            <person name="Daum C."/>
            <person name="Ezra D."/>
            <person name="Gonzalez J.B."/>
            <person name="Henrissat B."/>
            <person name="Kuo A."/>
            <person name="Liang C."/>
            <person name="Lipzen A."/>
            <person name="Lutzoni F."/>
            <person name="Magnuson J."/>
            <person name="Mondo S."/>
            <person name="Nolan M."/>
            <person name="Ohm R."/>
            <person name="Pangilinan J."/>
            <person name="Park H.-J."/>
            <person name="Ramirez L."/>
            <person name="Alfaro M."/>
            <person name="Sun H."/>
            <person name="Tritt A."/>
            <person name="Yoshinaga Y."/>
            <person name="Zwiers L.-H."/>
            <person name="Turgeon B.G."/>
            <person name="Goodwin S.B."/>
            <person name="Spatafora J.W."/>
            <person name="Crous P.W."/>
            <person name="Grigoriev I.V."/>
        </authorList>
    </citation>
    <scope>NUCLEOTIDE SEQUENCE</scope>
    <source>
        <strain evidence="3">CBS 394.84</strain>
    </source>
</reference>
<sequence length="202" mass="22956">MSIFLTILAVFLATIIGMPNPLVKATNLVLTVITIILVIVIFQVAYLQVLAERWGLILGQQHEDTTPGEKRSPPNHAVLRLRHRRKCEQFVLFPCVDRSRIFWDFNTVLRQAVVGSYYFRAWMTMRRAEVQHTRSRAPIQSMVVLLPQVLALLNNARPGFYVPRPIATKINLQTPSLFPQATDNCHMMSLVVSKMVCSDLSA</sequence>
<proteinExistence type="predicted"/>
<comment type="caution">
    <text evidence="3">The sequence shown here is derived from an EMBL/GenBank/DDBJ whole genome shotgun (WGS) entry which is preliminary data.</text>
</comment>
<keyword evidence="1" id="KW-1133">Transmembrane helix</keyword>
<organism evidence="3 4">
    <name type="scientific">Cucurbitaria berberidis CBS 394.84</name>
    <dbReference type="NCBI Taxonomy" id="1168544"/>
    <lineage>
        <taxon>Eukaryota</taxon>
        <taxon>Fungi</taxon>
        <taxon>Dikarya</taxon>
        <taxon>Ascomycota</taxon>
        <taxon>Pezizomycotina</taxon>
        <taxon>Dothideomycetes</taxon>
        <taxon>Pleosporomycetidae</taxon>
        <taxon>Pleosporales</taxon>
        <taxon>Pleosporineae</taxon>
        <taxon>Cucurbitariaceae</taxon>
        <taxon>Cucurbitaria</taxon>
    </lineage>
</organism>
<dbReference type="RefSeq" id="XP_040787995.1">
    <property type="nucleotide sequence ID" value="XM_040933344.1"/>
</dbReference>
<feature type="chain" id="PRO_5040268825" evidence="2">
    <location>
        <begin position="18"/>
        <end position="202"/>
    </location>
</feature>
<keyword evidence="4" id="KW-1185">Reference proteome</keyword>
<evidence type="ECO:0000313" key="3">
    <source>
        <dbReference type="EMBL" id="KAF1845432.1"/>
    </source>
</evidence>
<protein>
    <submittedName>
        <fullName evidence="3">Uncharacterized protein</fullName>
    </submittedName>
</protein>
<dbReference type="AlphaFoldDB" id="A0A9P4GGY5"/>
<gene>
    <name evidence="3" type="ORF">K460DRAFT_366314</name>
</gene>
<dbReference type="EMBL" id="ML976616">
    <property type="protein sequence ID" value="KAF1845432.1"/>
    <property type="molecule type" value="Genomic_DNA"/>
</dbReference>
<evidence type="ECO:0000256" key="2">
    <source>
        <dbReference type="SAM" id="SignalP"/>
    </source>
</evidence>
<dbReference type="GeneID" id="63850595"/>